<dbReference type="AlphaFoldDB" id="A0A699HSK8"/>
<evidence type="ECO:0000313" key="1">
    <source>
        <dbReference type="EMBL" id="GEY63263.1"/>
    </source>
</evidence>
<keyword evidence="1" id="KW-0695">RNA-directed DNA polymerase</keyword>
<protein>
    <submittedName>
        <fullName evidence="1">Putative reverse transcriptase, RNA-dependent DNA polymerase</fullName>
    </submittedName>
</protein>
<organism evidence="1">
    <name type="scientific">Tanacetum cinerariifolium</name>
    <name type="common">Dalmatian daisy</name>
    <name type="synonym">Chrysanthemum cinerariifolium</name>
    <dbReference type="NCBI Taxonomy" id="118510"/>
    <lineage>
        <taxon>Eukaryota</taxon>
        <taxon>Viridiplantae</taxon>
        <taxon>Streptophyta</taxon>
        <taxon>Embryophyta</taxon>
        <taxon>Tracheophyta</taxon>
        <taxon>Spermatophyta</taxon>
        <taxon>Magnoliopsida</taxon>
        <taxon>eudicotyledons</taxon>
        <taxon>Gunneridae</taxon>
        <taxon>Pentapetalae</taxon>
        <taxon>asterids</taxon>
        <taxon>campanulids</taxon>
        <taxon>Asterales</taxon>
        <taxon>Asteraceae</taxon>
        <taxon>Asteroideae</taxon>
        <taxon>Anthemideae</taxon>
        <taxon>Anthemidinae</taxon>
        <taxon>Tanacetum</taxon>
    </lineage>
</organism>
<comment type="caution">
    <text evidence="1">The sequence shown here is derived from an EMBL/GenBank/DDBJ whole genome shotgun (WGS) entry which is preliminary data.</text>
</comment>
<name>A0A699HSK8_TANCI</name>
<keyword evidence="1" id="KW-0548">Nucleotidyltransferase</keyword>
<dbReference type="GO" id="GO:0003964">
    <property type="term" value="F:RNA-directed DNA polymerase activity"/>
    <property type="evidence" value="ECO:0007669"/>
    <property type="project" value="UniProtKB-KW"/>
</dbReference>
<proteinExistence type="predicted"/>
<keyword evidence="1" id="KW-0808">Transferase</keyword>
<gene>
    <name evidence="1" type="ORF">Tci_435237</name>
</gene>
<sequence length="91" mass="11227">MIDCKPIDTPIMVNQKLYMEEKAKLADKGRPIRKHCGTWDWYDPELEHDWYRFKLFDMNKLLNPQQRYQHQAEMRREERIQDLTHLLLVLI</sequence>
<dbReference type="EMBL" id="BKCJ010195350">
    <property type="protein sequence ID" value="GEY63263.1"/>
    <property type="molecule type" value="Genomic_DNA"/>
</dbReference>
<reference evidence="1" key="1">
    <citation type="journal article" date="2019" name="Sci. Rep.">
        <title>Draft genome of Tanacetum cinerariifolium, the natural source of mosquito coil.</title>
        <authorList>
            <person name="Yamashiro T."/>
            <person name="Shiraishi A."/>
            <person name="Satake H."/>
            <person name="Nakayama K."/>
        </authorList>
    </citation>
    <scope>NUCLEOTIDE SEQUENCE</scope>
</reference>
<accession>A0A699HSK8</accession>